<feature type="compositionally biased region" description="Polar residues" evidence="1">
    <location>
        <begin position="243"/>
        <end position="261"/>
    </location>
</feature>
<name>A0A9P8XX88_9PEZI</name>
<proteinExistence type="predicted"/>
<evidence type="ECO:0000256" key="1">
    <source>
        <dbReference type="SAM" id="MobiDB-lite"/>
    </source>
</evidence>
<dbReference type="Proteomes" id="UP000756346">
    <property type="component" value="Unassembled WGS sequence"/>
</dbReference>
<gene>
    <name evidence="2" type="ORF">B0I36DRAFT_165039</name>
</gene>
<comment type="caution">
    <text evidence="2">The sequence shown here is derived from an EMBL/GenBank/DDBJ whole genome shotgun (WGS) entry which is preliminary data.</text>
</comment>
<protein>
    <submittedName>
        <fullName evidence="2">Uncharacterized protein</fullName>
    </submittedName>
</protein>
<dbReference type="OrthoDB" id="4773239at2759"/>
<dbReference type="GeneID" id="70178261"/>
<feature type="region of interest" description="Disordered" evidence="1">
    <location>
        <begin position="604"/>
        <end position="641"/>
    </location>
</feature>
<feature type="compositionally biased region" description="Low complexity" evidence="1">
    <location>
        <begin position="785"/>
        <end position="796"/>
    </location>
</feature>
<feature type="region of interest" description="Disordered" evidence="1">
    <location>
        <begin position="243"/>
        <end position="262"/>
    </location>
</feature>
<evidence type="ECO:0000313" key="3">
    <source>
        <dbReference type="Proteomes" id="UP000756346"/>
    </source>
</evidence>
<feature type="region of interest" description="Disordered" evidence="1">
    <location>
        <begin position="707"/>
        <end position="821"/>
    </location>
</feature>
<feature type="non-terminal residue" evidence="2">
    <location>
        <position position="1"/>
    </location>
</feature>
<feature type="compositionally biased region" description="Gly residues" evidence="1">
    <location>
        <begin position="708"/>
        <end position="717"/>
    </location>
</feature>
<accession>A0A9P8XX88</accession>
<feature type="compositionally biased region" description="Polar residues" evidence="1">
    <location>
        <begin position="731"/>
        <end position="742"/>
    </location>
</feature>
<organism evidence="2 3">
    <name type="scientific">Microdochium trichocladiopsis</name>
    <dbReference type="NCBI Taxonomy" id="1682393"/>
    <lineage>
        <taxon>Eukaryota</taxon>
        <taxon>Fungi</taxon>
        <taxon>Dikarya</taxon>
        <taxon>Ascomycota</taxon>
        <taxon>Pezizomycotina</taxon>
        <taxon>Sordariomycetes</taxon>
        <taxon>Xylariomycetidae</taxon>
        <taxon>Xylariales</taxon>
        <taxon>Microdochiaceae</taxon>
        <taxon>Microdochium</taxon>
    </lineage>
</organism>
<keyword evidence="3" id="KW-1185">Reference proteome</keyword>
<dbReference type="RefSeq" id="XP_046008477.1">
    <property type="nucleotide sequence ID" value="XM_046148715.1"/>
</dbReference>
<sequence>VFVAELPTRSRPSHVDIDFPDIFSLVLATASCCVPFPADSEPAGARLPNMHLHSVTQPTSILSLPPEVLDHVVQLLAQDPVTRSSISADDDVFTRDKDPHGINRDRRRRAILSSLCRSCKTLASITAPHLYRSVTLSRSQHFFASPTSDVPQQRFEADSLVLFLRTLIEGDDMLRGSVGNINSYFILRQAHAYRQSFWPVHDPSIIAKSWERLAPGIRIPNNDAIAVQILRYCGLVQHDQVNTSEEQTQHDASTPRLSGSPDSVRCLPERLLAAVLLLCHSVRSITLACPPWDTQIPSIHARYRVLDQLIIDAVAMKRHESSIISSLSPLTSSLLRPPLSRLQAVTFTSMHGLDRSSPHELYKHDGFCRGYLARGDACPALARVPGVSQVSSDGTLGGWELWLGPESRKAYSRGPSPPRGHGEEEGEEGDEQGFVAMRDTTEDKTAKYTRLCIGSASLNTALEGFLGLPEDNMGDHRGSRVKPDTIQELVLFQSTIHDAPLSRAGDGAPLDLDTCDAVLSRHRRSLKALDMMTCWDVAASDESLEMDAPQHQQQHEQPRLPRPLRNLGLFDNLEVLRIALPLIATNRDLWRFYGMLPRDIIAASRRSDESHNSKTSTLEPYGMHGTLHQRGDHRQPQQSDATALARTDIPFLRCLPRSLRALRIADYYCIPHSPYWQRRGEYGSGDGVPTFDSYKDADAAAAAAAAASGGGYGGGSSGSRSSRGSSARSSFSLHGNGENQQNETRHEPEEEDSDDGDGDDYGANGTGSGDGWTYVNITGPPPVPQTTSTTPVGPDTSLPPSPPLSFSSIMSHGDGVGANDHNYEDPMREYTHKYLLPLALRRFAGVCSETHPRLASVVVDTMPMMRYQCLPAPQGASLPLDWLVRGGEEIRESFGRAGVRFDAVFEPGEVGRMEFGAGQ</sequence>
<evidence type="ECO:0000313" key="2">
    <source>
        <dbReference type="EMBL" id="KAH7024929.1"/>
    </source>
</evidence>
<feature type="compositionally biased region" description="Acidic residues" evidence="1">
    <location>
        <begin position="749"/>
        <end position="760"/>
    </location>
</feature>
<reference evidence="2" key="1">
    <citation type="journal article" date="2021" name="Nat. Commun.">
        <title>Genetic determinants of endophytism in the Arabidopsis root mycobiome.</title>
        <authorList>
            <person name="Mesny F."/>
            <person name="Miyauchi S."/>
            <person name="Thiergart T."/>
            <person name="Pickel B."/>
            <person name="Atanasova L."/>
            <person name="Karlsson M."/>
            <person name="Huettel B."/>
            <person name="Barry K.W."/>
            <person name="Haridas S."/>
            <person name="Chen C."/>
            <person name="Bauer D."/>
            <person name="Andreopoulos W."/>
            <person name="Pangilinan J."/>
            <person name="LaButti K."/>
            <person name="Riley R."/>
            <person name="Lipzen A."/>
            <person name="Clum A."/>
            <person name="Drula E."/>
            <person name="Henrissat B."/>
            <person name="Kohler A."/>
            <person name="Grigoriev I.V."/>
            <person name="Martin F.M."/>
            <person name="Hacquard S."/>
        </authorList>
    </citation>
    <scope>NUCLEOTIDE SEQUENCE</scope>
    <source>
        <strain evidence="2">MPI-CAGE-CH-0230</strain>
    </source>
</reference>
<feature type="region of interest" description="Disordered" evidence="1">
    <location>
        <begin position="408"/>
        <end position="433"/>
    </location>
</feature>
<feature type="compositionally biased region" description="Low complexity" evidence="1">
    <location>
        <begin position="718"/>
        <end position="730"/>
    </location>
</feature>
<dbReference type="AlphaFoldDB" id="A0A9P8XX88"/>
<dbReference type="EMBL" id="JAGTJQ010000009">
    <property type="protein sequence ID" value="KAH7024929.1"/>
    <property type="molecule type" value="Genomic_DNA"/>
</dbReference>